<feature type="region of interest" description="Disordered" evidence="1">
    <location>
        <begin position="88"/>
        <end position="111"/>
    </location>
</feature>
<keyword evidence="4" id="KW-1185">Reference proteome</keyword>
<keyword evidence="2" id="KW-0472">Membrane</keyword>
<comment type="caution">
    <text evidence="3">The sequence shown here is derived from an EMBL/GenBank/DDBJ whole genome shotgun (WGS) entry which is preliminary data.</text>
</comment>
<evidence type="ECO:0000256" key="1">
    <source>
        <dbReference type="SAM" id="MobiDB-lite"/>
    </source>
</evidence>
<feature type="transmembrane region" description="Helical" evidence="2">
    <location>
        <begin position="34"/>
        <end position="52"/>
    </location>
</feature>
<protein>
    <submittedName>
        <fullName evidence="3">Uncharacterized protein</fullName>
    </submittedName>
</protein>
<dbReference type="Proteomes" id="UP001189429">
    <property type="component" value="Unassembled WGS sequence"/>
</dbReference>
<evidence type="ECO:0000313" key="4">
    <source>
        <dbReference type="Proteomes" id="UP001189429"/>
    </source>
</evidence>
<proteinExistence type="predicted"/>
<keyword evidence="2" id="KW-1133">Transmembrane helix</keyword>
<gene>
    <name evidence="3" type="ORF">PCOR1329_LOCUS26325</name>
</gene>
<dbReference type="EMBL" id="CAUYUJ010009336">
    <property type="protein sequence ID" value="CAK0826499.1"/>
    <property type="molecule type" value="Genomic_DNA"/>
</dbReference>
<evidence type="ECO:0000256" key="2">
    <source>
        <dbReference type="SAM" id="Phobius"/>
    </source>
</evidence>
<evidence type="ECO:0000313" key="3">
    <source>
        <dbReference type="EMBL" id="CAK0826499.1"/>
    </source>
</evidence>
<sequence length="111" mass="11743">MDSDSRSGSSEDEDYSSKAEGIVMRRRCTDVGSLLMFAAFLWCHGYVAVGGFREGNLDKLTRGLDWRGQLCGVGPDVAGNRCCTGAATGRRAPSGWAGSLVSPPRSPCPSP</sequence>
<organism evidence="3 4">
    <name type="scientific">Prorocentrum cordatum</name>
    <dbReference type="NCBI Taxonomy" id="2364126"/>
    <lineage>
        <taxon>Eukaryota</taxon>
        <taxon>Sar</taxon>
        <taxon>Alveolata</taxon>
        <taxon>Dinophyceae</taxon>
        <taxon>Prorocentrales</taxon>
        <taxon>Prorocentraceae</taxon>
        <taxon>Prorocentrum</taxon>
    </lineage>
</organism>
<name>A0ABN9S5F5_9DINO</name>
<keyword evidence="2" id="KW-0812">Transmembrane</keyword>
<accession>A0ABN9S5F5</accession>
<reference evidence="3" key="1">
    <citation type="submission" date="2023-10" db="EMBL/GenBank/DDBJ databases">
        <authorList>
            <person name="Chen Y."/>
            <person name="Shah S."/>
            <person name="Dougan E. K."/>
            <person name="Thang M."/>
            <person name="Chan C."/>
        </authorList>
    </citation>
    <scope>NUCLEOTIDE SEQUENCE [LARGE SCALE GENOMIC DNA]</scope>
</reference>